<proteinExistence type="predicted"/>
<reference evidence="1" key="1">
    <citation type="submission" date="2022-12" db="EMBL/GenBank/DDBJ databases">
        <authorList>
            <person name="Krivoruchko A.V."/>
            <person name="Elkin A."/>
        </authorList>
    </citation>
    <scope>NUCLEOTIDE SEQUENCE</scope>
    <source>
        <strain evidence="1">IEGM 1388</strain>
    </source>
</reference>
<sequence length="71" mass="7778">MADDHPLTPRERRILAAVNAGEVMESGTELSDKDVAAVLRVARGQSTAEDERDRMLAEIEAARENRANEDG</sequence>
<dbReference type="EMBL" id="JAPWIE010000011">
    <property type="protein sequence ID" value="MCZ4553658.1"/>
    <property type="molecule type" value="Genomic_DNA"/>
</dbReference>
<gene>
    <name evidence="1" type="ORF">O4213_26965</name>
</gene>
<name>A0ABT4N337_GORRU</name>
<organism evidence="1 2">
    <name type="scientific">Gordonia rubripertincta</name>
    <name type="common">Rhodococcus corallinus</name>
    <dbReference type="NCBI Taxonomy" id="36822"/>
    <lineage>
        <taxon>Bacteria</taxon>
        <taxon>Bacillati</taxon>
        <taxon>Actinomycetota</taxon>
        <taxon>Actinomycetes</taxon>
        <taxon>Mycobacteriales</taxon>
        <taxon>Gordoniaceae</taxon>
        <taxon>Gordonia</taxon>
    </lineage>
</organism>
<evidence type="ECO:0000313" key="1">
    <source>
        <dbReference type="EMBL" id="MCZ4553658.1"/>
    </source>
</evidence>
<keyword evidence="2" id="KW-1185">Reference proteome</keyword>
<dbReference type="RefSeq" id="WP_301574336.1">
    <property type="nucleotide sequence ID" value="NZ_JAPWIE010000011.1"/>
</dbReference>
<dbReference type="Proteomes" id="UP001067235">
    <property type="component" value="Unassembled WGS sequence"/>
</dbReference>
<accession>A0ABT4N337</accession>
<evidence type="ECO:0000313" key="2">
    <source>
        <dbReference type="Proteomes" id="UP001067235"/>
    </source>
</evidence>
<protein>
    <submittedName>
        <fullName evidence="1">Uncharacterized protein</fullName>
    </submittedName>
</protein>
<comment type="caution">
    <text evidence="1">The sequence shown here is derived from an EMBL/GenBank/DDBJ whole genome shotgun (WGS) entry which is preliminary data.</text>
</comment>